<sequence length="372" mass="44021">SLFVGTRQGCPLLPLLFNMVLEVLAMAIREEKEIKGIQIGKEEVKLSLFADDMILYIKNPKDATRKLLELINEFGKVAGYKINAQKSLAFLYTNDEKSEREIKETLPFTIATKRTKYLGINLPTETKDLYTLMKEIKDDTNRWRDIPCSWIGRINIVKMTLLPKAIYRFNAIPIKLPLAFFTELEQKISQFVWKHKIPRIAKTILRKQNGAGGIGLPDFRLYYKATVIKTVWYWHKNRNINQWNRIESPEKNPHTYGHLIFDKGGKNIQWRKDSFFNKWCWENWTSTCKRMKLEHSLTPYTNITSKWIKDLNVRPDTVKLLEENIGRTVYDIHYNKILFDLPPREMEIKTKINKWDLMKVKSFAQQRKPYTR</sequence>
<evidence type="ECO:0000259" key="3">
    <source>
        <dbReference type="PROSITE" id="PS50878"/>
    </source>
</evidence>
<dbReference type="SUPFAM" id="SSF56672">
    <property type="entry name" value="DNA/RNA polymerases"/>
    <property type="match status" value="1"/>
</dbReference>
<dbReference type="GO" id="GO:0003964">
    <property type="term" value="F:RNA-directed DNA polymerase activity"/>
    <property type="evidence" value="ECO:0007669"/>
    <property type="project" value="UniProtKB-EC"/>
</dbReference>
<protein>
    <recommendedName>
        <fullName evidence="1">RNA-directed DNA polymerase</fullName>
        <ecNumber evidence="1">2.7.7.49</ecNumber>
    </recommendedName>
</protein>
<keyword evidence="5" id="KW-1185">Reference proteome</keyword>
<feature type="chain" id="PRO_5034033117" description="RNA-directed DNA polymerase" evidence="2">
    <location>
        <begin position="26"/>
        <end position="372"/>
    </location>
</feature>
<organism evidence="4 5">
    <name type="scientific">Monodon monoceros</name>
    <name type="common">Narwhal</name>
    <name type="synonym">Ceratodon monodon</name>
    <dbReference type="NCBI Taxonomy" id="40151"/>
    <lineage>
        <taxon>Eukaryota</taxon>
        <taxon>Metazoa</taxon>
        <taxon>Chordata</taxon>
        <taxon>Craniata</taxon>
        <taxon>Vertebrata</taxon>
        <taxon>Euteleostomi</taxon>
        <taxon>Mammalia</taxon>
        <taxon>Eutheria</taxon>
        <taxon>Laurasiatheria</taxon>
        <taxon>Artiodactyla</taxon>
        <taxon>Whippomorpha</taxon>
        <taxon>Cetacea</taxon>
        <taxon>Odontoceti</taxon>
        <taxon>Monodontidae</taxon>
        <taxon>Monodon</taxon>
    </lineage>
</organism>
<dbReference type="PANTHER" id="PTHR19446">
    <property type="entry name" value="REVERSE TRANSCRIPTASES"/>
    <property type="match status" value="1"/>
</dbReference>
<evidence type="ECO:0000313" key="5">
    <source>
        <dbReference type="Proteomes" id="UP000694561"/>
    </source>
</evidence>
<reference evidence="4" key="2">
    <citation type="submission" date="2025-09" db="UniProtKB">
        <authorList>
            <consortium name="Ensembl"/>
        </authorList>
    </citation>
    <scope>IDENTIFICATION</scope>
</reference>
<reference evidence="4" key="1">
    <citation type="submission" date="2025-08" db="UniProtKB">
        <authorList>
            <consortium name="Ensembl"/>
        </authorList>
    </citation>
    <scope>IDENTIFICATION</scope>
</reference>
<accession>A0A8C6AP18</accession>
<proteinExistence type="predicted"/>
<keyword evidence="2" id="KW-0732">Signal</keyword>
<feature type="signal peptide" evidence="2">
    <location>
        <begin position="1"/>
        <end position="25"/>
    </location>
</feature>
<dbReference type="EC" id="2.7.7.49" evidence="1"/>
<evidence type="ECO:0000313" key="4">
    <source>
        <dbReference type="Ensembl" id="ENSMMNP00015004506.1"/>
    </source>
</evidence>
<dbReference type="InterPro" id="IPR043502">
    <property type="entry name" value="DNA/RNA_pol_sf"/>
</dbReference>
<evidence type="ECO:0000256" key="1">
    <source>
        <dbReference type="ARBA" id="ARBA00012493"/>
    </source>
</evidence>
<feature type="domain" description="Reverse transcriptase" evidence="3">
    <location>
        <begin position="1"/>
        <end position="122"/>
    </location>
</feature>
<dbReference type="GeneTree" id="ENSGT01150000286964"/>
<dbReference type="Proteomes" id="UP000694561">
    <property type="component" value="Unplaced"/>
</dbReference>
<dbReference type="Ensembl" id="ENSMMNT00015004961.1">
    <property type="protein sequence ID" value="ENSMMNP00015004506.1"/>
    <property type="gene ID" value="ENSMMNG00015003429.1"/>
</dbReference>
<dbReference type="Pfam" id="PF00078">
    <property type="entry name" value="RVT_1"/>
    <property type="match status" value="1"/>
</dbReference>
<dbReference type="PROSITE" id="PS50878">
    <property type="entry name" value="RT_POL"/>
    <property type="match status" value="1"/>
</dbReference>
<dbReference type="InterPro" id="IPR000477">
    <property type="entry name" value="RT_dom"/>
</dbReference>
<dbReference type="AlphaFoldDB" id="A0A8C6AP18"/>
<evidence type="ECO:0000256" key="2">
    <source>
        <dbReference type="SAM" id="SignalP"/>
    </source>
</evidence>
<name>A0A8C6AP18_MONMO</name>